<dbReference type="KEGG" id="tper:IWA51_11950"/>
<proteinExistence type="predicted"/>
<name>A0A7T3RDF3_9SPIR</name>
<gene>
    <name evidence="1" type="ORF">IWA51_11950</name>
</gene>
<evidence type="ECO:0000313" key="2">
    <source>
        <dbReference type="Proteomes" id="UP000595224"/>
    </source>
</evidence>
<dbReference type="Proteomes" id="UP000595224">
    <property type="component" value="Chromosome"/>
</dbReference>
<dbReference type="AlphaFoldDB" id="A0A7T3RDF3"/>
<organism evidence="1 2">
    <name type="scientific">Treponema peruense</name>
    <dbReference type="NCBI Taxonomy" id="2787628"/>
    <lineage>
        <taxon>Bacteria</taxon>
        <taxon>Pseudomonadati</taxon>
        <taxon>Spirochaetota</taxon>
        <taxon>Spirochaetia</taxon>
        <taxon>Spirochaetales</taxon>
        <taxon>Treponemataceae</taxon>
        <taxon>Treponema</taxon>
    </lineage>
</organism>
<dbReference type="PROSITE" id="PS51257">
    <property type="entry name" value="PROKAR_LIPOPROTEIN"/>
    <property type="match status" value="1"/>
</dbReference>
<evidence type="ECO:0000313" key="1">
    <source>
        <dbReference type="EMBL" id="QQA00947.1"/>
    </source>
</evidence>
<dbReference type="RefSeq" id="WP_198442562.1">
    <property type="nucleotide sequence ID" value="NZ_CBCSHE010000005.1"/>
</dbReference>
<keyword evidence="2" id="KW-1185">Reference proteome</keyword>
<dbReference type="EMBL" id="CP064936">
    <property type="protein sequence ID" value="QQA00947.1"/>
    <property type="molecule type" value="Genomic_DNA"/>
</dbReference>
<protein>
    <recommendedName>
        <fullName evidence="3">Lipoprotein</fullName>
    </recommendedName>
</protein>
<evidence type="ECO:0008006" key="3">
    <source>
        <dbReference type="Google" id="ProtNLM"/>
    </source>
</evidence>
<accession>A0A7T3RDF3</accession>
<sequence length="168" mass="19009">MRKLIYILCLSLVLSSCEFWKTTESVEFSISPASKNTGGWKILSSEVPGKPLYLAADDYDFELELQPNAFTAVLAYTDGSAFPLGAIYPCTTILNAQDGFAADVFYTLINLSSKENAAQVKEYLNYFNWQRLMTECRKYENPWNLDKNHLVQSIASGTFKLSDIRMLE</sequence>
<reference evidence="1 2" key="1">
    <citation type="submission" date="2020-11" db="EMBL/GenBank/DDBJ databases">
        <title>Treponema Peruensis nv. sp., first commensal Treponema isolated from human feces.</title>
        <authorList>
            <person name="Belkhou C."/>
            <person name="Raes J."/>
        </authorList>
    </citation>
    <scope>NUCLEOTIDE SEQUENCE [LARGE SCALE GENOMIC DNA]</scope>
    <source>
        <strain evidence="1 2">RCC2812</strain>
    </source>
</reference>